<dbReference type="OrthoDB" id="9804742at2"/>
<name>A0A2S3ULZ4_9HYPH</name>
<feature type="domain" description="HTH arsR-type" evidence="4">
    <location>
        <begin position="1"/>
        <end position="95"/>
    </location>
</feature>
<dbReference type="GO" id="GO:0003700">
    <property type="term" value="F:DNA-binding transcription factor activity"/>
    <property type="evidence" value="ECO:0007669"/>
    <property type="project" value="InterPro"/>
</dbReference>
<dbReference type="EMBL" id="PPCN01000012">
    <property type="protein sequence ID" value="POF28742.1"/>
    <property type="molecule type" value="Genomic_DNA"/>
</dbReference>
<dbReference type="Proteomes" id="UP000236959">
    <property type="component" value="Unassembled WGS sequence"/>
</dbReference>
<dbReference type="GO" id="GO:0003677">
    <property type="term" value="F:DNA binding"/>
    <property type="evidence" value="ECO:0007669"/>
    <property type="project" value="UniProtKB-KW"/>
</dbReference>
<evidence type="ECO:0000313" key="6">
    <source>
        <dbReference type="Proteomes" id="UP000236959"/>
    </source>
</evidence>
<comment type="caution">
    <text evidence="5">The sequence shown here is derived from an EMBL/GenBank/DDBJ whole genome shotgun (WGS) entry which is preliminary data.</text>
</comment>
<evidence type="ECO:0000256" key="3">
    <source>
        <dbReference type="ARBA" id="ARBA00023163"/>
    </source>
</evidence>
<dbReference type="CDD" id="cd00090">
    <property type="entry name" value="HTH_ARSR"/>
    <property type="match status" value="1"/>
</dbReference>
<accession>A0A2S3ULZ4</accession>
<evidence type="ECO:0000256" key="1">
    <source>
        <dbReference type="ARBA" id="ARBA00023015"/>
    </source>
</evidence>
<dbReference type="SMART" id="SM00418">
    <property type="entry name" value="HTH_ARSR"/>
    <property type="match status" value="1"/>
</dbReference>
<dbReference type="AlphaFoldDB" id="A0A2S3ULZ4"/>
<dbReference type="InterPro" id="IPR011991">
    <property type="entry name" value="ArsR-like_HTH"/>
</dbReference>
<dbReference type="RefSeq" id="WP_103224774.1">
    <property type="nucleotide sequence ID" value="NZ_PPCN01000012.1"/>
</dbReference>
<keyword evidence="1" id="KW-0805">Transcription regulation</keyword>
<evidence type="ECO:0000313" key="5">
    <source>
        <dbReference type="EMBL" id="POF28742.1"/>
    </source>
</evidence>
<keyword evidence="3" id="KW-0804">Transcription</keyword>
<dbReference type="PANTHER" id="PTHR43132:SF2">
    <property type="entry name" value="ARSENICAL RESISTANCE OPERON REPRESSOR ARSR-RELATED"/>
    <property type="match status" value="1"/>
</dbReference>
<gene>
    <name evidence="5" type="ORF">CLV41_112158</name>
</gene>
<protein>
    <submittedName>
        <fullName evidence="5">DNA-binding transcriptional ArsR family regulator</fullName>
    </submittedName>
</protein>
<sequence length="115" mass="12522">MKDQDAVSALGALAQDDRLAAFRLLMAVGPRGLPSGTVAERLDIQPTRMSFHLTTLERAGLLSARRDGRHIHYAVNFARMKNLLTFLMEDCCGNNPAVCGFSAEEFTKPTGVGQD</sequence>
<keyword evidence="2 5" id="KW-0238">DNA-binding</keyword>
<dbReference type="InterPro" id="IPR036390">
    <property type="entry name" value="WH_DNA-bd_sf"/>
</dbReference>
<dbReference type="InterPro" id="IPR036388">
    <property type="entry name" value="WH-like_DNA-bd_sf"/>
</dbReference>
<reference evidence="5 6" key="1">
    <citation type="submission" date="2018-01" db="EMBL/GenBank/DDBJ databases">
        <title>Genomic Encyclopedia of Archaeal and Bacterial Type Strains, Phase II (KMG-II): from individual species to whole genera.</title>
        <authorList>
            <person name="Goeker M."/>
        </authorList>
    </citation>
    <scope>NUCLEOTIDE SEQUENCE [LARGE SCALE GENOMIC DNA]</scope>
    <source>
        <strain evidence="5 6">DSM 17023</strain>
    </source>
</reference>
<dbReference type="PANTHER" id="PTHR43132">
    <property type="entry name" value="ARSENICAL RESISTANCE OPERON REPRESSOR ARSR-RELATED"/>
    <property type="match status" value="1"/>
</dbReference>
<dbReference type="Pfam" id="PF12840">
    <property type="entry name" value="HTH_20"/>
    <property type="match status" value="1"/>
</dbReference>
<evidence type="ECO:0000259" key="4">
    <source>
        <dbReference type="PROSITE" id="PS50987"/>
    </source>
</evidence>
<keyword evidence="6" id="KW-1185">Reference proteome</keyword>
<dbReference type="PROSITE" id="PS50987">
    <property type="entry name" value="HTH_ARSR_2"/>
    <property type="match status" value="1"/>
</dbReference>
<dbReference type="InterPro" id="IPR051011">
    <property type="entry name" value="Metal_resp_trans_reg"/>
</dbReference>
<evidence type="ECO:0000256" key="2">
    <source>
        <dbReference type="ARBA" id="ARBA00023125"/>
    </source>
</evidence>
<dbReference type="InterPro" id="IPR001845">
    <property type="entry name" value="HTH_ArsR_DNA-bd_dom"/>
</dbReference>
<proteinExistence type="predicted"/>
<dbReference type="Gene3D" id="1.10.10.10">
    <property type="entry name" value="Winged helix-like DNA-binding domain superfamily/Winged helix DNA-binding domain"/>
    <property type="match status" value="1"/>
</dbReference>
<organism evidence="5 6">
    <name type="scientific">Roseibium marinum</name>
    <dbReference type="NCBI Taxonomy" id="281252"/>
    <lineage>
        <taxon>Bacteria</taxon>
        <taxon>Pseudomonadati</taxon>
        <taxon>Pseudomonadota</taxon>
        <taxon>Alphaproteobacteria</taxon>
        <taxon>Hyphomicrobiales</taxon>
        <taxon>Stappiaceae</taxon>
        <taxon>Roseibium</taxon>
    </lineage>
</organism>
<dbReference type="SUPFAM" id="SSF46785">
    <property type="entry name" value="Winged helix' DNA-binding domain"/>
    <property type="match status" value="1"/>
</dbReference>
<dbReference type="PRINTS" id="PR00778">
    <property type="entry name" value="HTHARSR"/>
</dbReference>